<accession>A0A927N1B7</accession>
<protein>
    <submittedName>
        <fullName evidence="3">Cytochrome P450</fullName>
    </submittedName>
</protein>
<dbReference type="PANTHER" id="PTHR46696">
    <property type="entry name" value="P450, PUTATIVE (EUROFUNG)-RELATED"/>
    <property type="match status" value="1"/>
</dbReference>
<dbReference type="EMBL" id="JADBEM010000001">
    <property type="protein sequence ID" value="MBE1609113.1"/>
    <property type="molecule type" value="Genomic_DNA"/>
</dbReference>
<dbReference type="PRINTS" id="PR00359">
    <property type="entry name" value="BP450"/>
</dbReference>
<dbReference type="GO" id="GO:0005506">
    <property type="term" value="F:iron ion binding"/>
    <property type="evidence" value="ECO:0007669"/>
    <property type="project" value="InterPro"/>
</dbReference>
<dbReference type="SUPFAM" id="SSF48264">
    <property type="entry name" value="Cytochrome P450"/>
    <property type="match status" value="1"/>
</dbReference>
<dbReference type="InterPro" id="IPR001128">
    <property type="entry name" value="Cyt_P450"/>
</dbReference>
<name>A0A927N1B7_9ACTN</name>
<evidence type="ECO:0000313" key="3">
    <source>
        <dbReference type="EMBL" id="MBE1609113.1"/>
    </source>
</evidence>
<gene>
    <name evidence="3" type="ORF">HEB94_005961</name>
</gene>
<comment type="caution">
    <text evidence="3">The sequence shown here is derived from an EMBL/GenBank/DDBJ whole genome shotgun (WGS) entry which is preliminary data.</text>
</comment>
<dbReference type="GO" id="GO:0020037">
    <property type="term" value="F:heme binding"/>
    <property type="evidence" value="ECO:0007669"/>
    <property type="project" value="InterPro"/>
</dbReference>
<evidence type="ECO:0000256" key="1">
    <source>
        <dbReference type="ARBA" id="ARBA00010617"/>
    </source>
</evidence>
<keyword evidence="2" id="KW-0503">Monooxygenase</keyword>
<evidence type="ECO:0000313" key="4">
    <source>
        <dbReference type="Proteomes" id="UP000638648"/>
    </source>
</evidence>
<organism evidence="3 4">
    <name type="scientific">Actinopolymorpha pittospori</name>
    <dbReference type="NCBI Taxonomy" id="648752"/>
    <lineage>
        <taxon>Bacteria</taxon>
        <taxon>Bacillati</taxon>
        <taxon>Actinomycetota</taxon>
        <taxon>Actinomycetes</taxon>
        <taxon>Propionibacteriales</taxon>
        <taxon>Actinopolymorphaceae</taxon>
        <taxon>Actinopolymorpha</taxon>
    </lineage>
</organism>
<dbReference type="Gene3D" id="1.10.630.10">
    <property type="entry name" value="Cytochrome P450"/>
    <property type="match status" value="1"/>
</dbReference>
<dbReference type="AlphaFoldDB" id="A0A927N1B7"/>
<dbReference type="PANTHER" id="PTHR46696:SF6">
    <property type="entry name" value="P450, PUTATIVE (EUROFUNG)-RELATED"/>
    <property type="match status" value="1"/>
</dbReference>
<keyword evidence="2" id="KW-0560">Oxidoreductase</keyword>
<dbReference type="InterPro" id="IPR017972">
    <property type="entry name" value="Cyt_P450_CS"/>
</dbReference>
<sequence>MATVPVFDPRRPDGHADPYPLYRSMRSLAPVSHVPSAGTWFVTSHEHCLAVLRDARFSASKGQRLRLRRTALPPSMLTTDPPDHTRLRRAAAPAFEPAAMARARTWMAPTVAAGVRDLCHALGSGDEVDLVGGFARPLAVSVLGSFLGMDPPELPELADWGAAVAVNLDPFADPDTDGHAARQMQQMLERFADHLHARSLRPADDALTVLARAHTAGALAPGDALSTAGLLMVGGLDPLTDLIGNAVAAMLGTPAARLESGGRLRTVVEEFLRFDAPIQFTARQATEAVELGGQRVSAGDNVVVLLGAANRDPARFTDPDRVVPDRRTNPHLSFGAGPHACLGAPLARMFAELILEALPRPLPSFTAGPTPAVRRPATVPRGYQRLPIRRIAGQA</sequence>
<keyword evidence="2" id="KW-0479">Metal-binding</keyword>
<dbReference type="GO" id="GO:0016705">
    <property type="term" value="F:oxidoreductase activity, acting on paired donors, with incorporation or reduction of molecular oxygen"/>
    <property type="evidence" value="ECO:0007669"/>
    <property type="project" value="InterPro"/>
</dbReference>
<dbReference type="GO" id="GO:0004497">
    <property type="term" value="F:monooxygenase activity"/>
    <property type="evidence" value="ECO:0007669"/>
    <property type="project" value="UniProtKB-KW"/>
</dbReference>
<reference evidence="3" key="1">
    <citation type="submission" date="2020-10" db="EMBL/GenBank/DDBJ databases">
        <title>Sequencing the genomes of 1000 actinobacteria strains.</title>
        <authorList>
            <person name="Klenk H.-P."/>
        </authorList>
    </citation>
    <scope>NUCLEOTIDE SEQUENCE</scope>
    <source>
        <strain evidence="3">DSM 45354</strain>
    </source>
</reference>
<dbReference type="InterPro" id="IPR036396">
    <property type="entry name" value="Cyt_P450_sf"/>
</dbReference>
<keyword evidence="2" id="KW-0408">Iron</keyword>
<keyword evidence="2" id="KW-0349">Heme</keyword>
<keyword evidence="4" id="KW-1185">Reference proteome</keyword>
<proteinExistence type="inferred from homology"/>
<dbReference type="Pfam" id="PF00067">
    <property type="entry name" value="p450"/>
    <property type="match status" value="1"/>
</dbReference>
<dbReference type="Proteomes" id="UP000638648">
    <property type="component" value="Unassembled WGS sequence"/>
</dbReference>
<dbReference type="RefSeq" id="WP_192752744.1">
    <property type="nucleotide sequence ID" value="NZ_BAABJL010000049.1"/>
</dbReference>
<dbReference type="PROSITE" id="PS00086">
    <property type="entry name" value="CYTOCHROME_P450"/>
    <property type="match status" value="1"/>
</dbReference>
<dbReference type="InterPro" id="IPR002397">
    <property type="entry name" value="Cyt_P450_B"/>
</dbReference>
<evidence type="ECO:0000256" key="2">
    <source>
        <dbReference type="RuleBase" id="RU000461"/>
    </source>
</evidence>
<comment type="similarity">
    <text evidence="1 2">Belongs to the cytochrome P450 family.</text>
</comment>